<comment type="caution">
    <text evidence="2">The sequence shown here is derived from an EMBL/GenBank/DDBJ whole genome shotgun (WGS) entry which is preliminary data.</text>
</comment>
<dbReference type="InterPro" id="IPR018004">
    <property type="entry name" value="KilA/APSES_HTH"/>
</dbReference>
<dbReference type="Pfam" id="PF03374">
    <property type="entry name" value="ANT"/>
    <property type="match status" value="1"/>
</dbReference>
<dbReference type="Pfam" id="PF04383">
    <property type="entry name" value="KilA-N"/>
    <property type="match status" value="1"/>
</dbReference>
<protein>
    <submittedName>
        <fullName evidence="2">Phage antirepressor KilAC domain-containing protein</fullName>
    </submittedName>
</protein>
<dbReference type="InterPro" id="IPR017880">
    <property type="entry name" value="KilA_N"/>
</dbReference>
<feature type="domain" description="KilA-N" evidence="1">
    <location>
        <begin position="6"/>
        <end position="109"/>
    </location>
</feature>
<gene>
    <name evidence="2" type="ORF">PSI23_03250</name>
</gene>
<proteinExistence type="predicted"/>
<accession>A0ABT5LBA7</accession>
<evidence type="ECO:0000313" key="3">
    <source>
        <dbReference type="Proteomes" id="UP001217178"/>
    </source>
</evidence>
<name>A0ABT5LBA7_9GAMM</name>
<dbReference type="SMART" id="SM01252">
    <property type="entry name" value="KilA-N"/>
    <property type="match status" value="1"/>
</dbReference>
<dbReference type="EMBL" id="JAQRFI010000004">
    <property type="protein sequence ID" value="MDC9588357.1"/>
    <property type="molecule type" value="Genomic_DNA"/>
</dbReference>
<dbReference type="Proteomes" id="UP001217178">
    <property type="component" value="Unassembled WGS sequence"/>
</dbReference>
<organism evidence="2 3">
    <name type="scientific">Xenorhabdus yunnanensis</name>
    <dbReference type="NCBI Taxonomy" id="3025878"/>
    <lineage>
        <taxon>Bacteria</taxon>
        <taxon>Pseudomonadati</taxon>
        <taxon>Pseudomonadota</taxon>
        <taxon>Gammaproteobacteria</taxon>
        <taxon>Enterobacterales</taxon>
        <taxon>Morganellaceae</taxon>
        <taxon>Xenorhabdus</taxon>
    </lineage>
</organism>
<evidence type="ECO:0000313" key="2">
    <source>
        <dbReference type="EMBL" id="MDC9588357.1"/>
    </source>
</evidence>
<evidence type="ECO:0000259" key="1">
    <source>
        <dbReference type="PROSITE" id="PS51301"/>
    </source>
</evidence>
<reference evidence="2 3" key="1">
    <citation type="submission" date="2023-02" db="EMBL/GenBank/DDBJ databases">
        <title>Entomopathogenic bacteria.</title>
        <authorList>
            <person name="Machado R.A."/>
        </authorList>
    </citation>
    <scope>NUCLEOTIDE SEQUENCE [LARGE SCALE GENOMIC DNA]</scope>
    <source>
        <strain evidence="2 3">XENO-10</strain>
    </source>
</reference>
<dbReference type="InterPro" id="IPR005039">
    <property type="entry name" value="Ant_C"/>
</dbReference>
<keyword evidence="3" id="KW-1185">Reference proteome</keyword>
<sequence length="257" mass="28328">MNNVANKNLPVIAGVEITTDSEGRFNLNALHKASGGNDSKKPSEWLRLSSSKSLINELSGNSHLGQEVLKVQKGGITPGTFAHELLAVSYAGWISPSFQLQVNQTFIDYRSGKLAPVTTDPMQMLRDPDTLRGILLTYTEKVIALEDQVAEMKPDVDAFERIAKKTTGSMCVTDAAKHLQVKPKVLFDTLSSNKWIYRRLGKKNWVGYQDKIQQGLLEHKLTTVTKDDGTEKVCEQVLLTAKGISKLAKMLSVKEAA</sequence>
<dbReference type="RefSeq" id="WP_273553729.1">
    <property type="nucleotide sequence ID" value="NZ_JAQRFI010000004.1"/>
</dbReference>
<dbReference type="PROSITE" id="PS51301">
    <property type="entry name" value="KILA_N"/>
    <property type="match status" value="1"/>
</dbReference>